<dbReference type="InterPro" id="IPR019734">
    <property type="entry name" value="TPR_rpt"/>
</dbReference>
<dbReference type="EMBL" id="PZJJ01000010">
    <property type="protein sequence ID" value="PTL39075.1"/>
    <property type="molecule type" value="Genomic_DNA"/>
</dbReference>
<evidence type="ECO:0000313" key="2">
    <source>
        <dbReference type="EMBL" id="PTL39075.1"/>
    </source>
</evidence>
<reference evidence="2 3" key="1">
    <citation type="submission" date="2018-03" db="EMBL/GenBank/DDBJ databases">
        <title>Alkalicoccus saliphilus sp. nov., isolated from a mineral pool.</title>
        <authorList>
            <person name="Zhao B."/>
        </authorList>
    </citation>
    <scope>NUCLEOTIDE SEQUENCE [LARGE SCALE GENOMIC DNA]</scope>
    <source>
        <strain evidence="2 3">6AG</strain>
    </source>
</reference>
<dbReference type="PROSITE" id="PS50005">
    <property type="entry name" value="TPR"/>
    <property type="match status" value="1"/>
</dbReference>
<dbReference type="SUPFAM" id="SSF52833">
    <property type="entry name" value="Thioredoxin-like"/>
    <property type="match status" value="1"/>
</dbReference>
<protein>
    <submittedName>
        <fullName evidence="2">Thioredoxin family protein</fullName>
    </submittedName>
</protein>
<dbReference type="Proteomes" id="UP000240509">
    <property type="component" value="Unassembled WGS sequence"/>
</dbReference>
<feature type="repeat" description="TPR" evidence="1">
    <location>
        <begin position="119"/>
        <end position="152"/>
    </location>
</feature>
<dbReference type="OrthoDB" id="2448804at2"/>
<sequence>MPGWQQLYDRKKGENFEILSVAVDGQGPGTVKPFVKETTFPTVIDENNQLVNLFQFKKIPNGIFMDEEGTIRLLKEGFDVADPADVKAVEQLISGEVETVTFDKSHNGSQETGLELQLAQTKYKLGMEYARQKRDTEALKELDDAILLDPDNFTIRKQRWQIRFPEKFVSEIDFDWQQEQLQKEKKQEDLHRSQGLVCGPDGCFLPGS</sequence>
<dbReference type="InterPro" id="IPR036249">
    <property type="entry name" value="Thioredoxin-like_sf"/>
</dbReference>
<gene>
    <name evidence="2" type="ORF">C6Y45_07790</name>
</gene>
<comment type="caution">
    <text evidence="2">The sequence shown here is derived from an EMBL/GenBank/DDBJ whole genome shotgun (WGS) entry which is preliminary data.</text>
</comment>
<dbReference type="Gene3D" id="3.40.30.10">
    <property type="entry name" value="Glutaredoxin"/>
    <property type="match status" value="1"/>
</dbReference>
<dbReference type="CDD" id="cd02966">
    <property type="entry name" value="TlpA_like_family"/>
    <property type="match status" value="1"/>
</dbReference>
<proteinExistence type="predicted"/>
<keyword evidence="1" id="KW-0802">TPR repeat</keyword>
<dbReference type="AlphaFoldDB" id="A0A2T4U6T2"/>
<keyword evidence="3" id="KW-1185">Reference proteome</keyword>
<organism evidence="2 3">
    <name type="scientific">Alkalicoccus saliphilus</name>
    <dbReference type="NCBI Taxonomy" id="200989"/>
    <lineage>
        <taxon>Bacteria</taxon>
        <taxon>Bacillati</taxon>
        <taxon>Bacillota</taxon>
        <taxon>Bacilli</taxon>
        <taxon>Bacillales</taxon>
        <taxon>Bacillaceae</taxon>
        <taxon>Alkalicoccus</taxon>
    </lineage>
</organism>
<accession>A0A2T4U6T2</accession>
<name>A0A2T4U6T2_9BACI</name>
<evidence type="ECO:0000313" key="3">
    <source>
        <dbReference type="Proteomes" id="UP000240509"/>
    </source>
</evidence>
<evidence type="ECO:0000256" key="1">
    <source>
        <dbReference type="PROSITE-ProRule" id="PRU00339"/>
    </source>
</evidence>